<keyword evidence="3" id="KW-1185">Reference proteome</keyword>
<evidence type="ECO:0000313" key="3">
    <source>
        <dbReference type="Proteomes" id="UP000602198"/>
    </source>
</evidence>
<feature type="chain" id="PRO_5046463477" description="Stress response protein YvgO" evidence="1">
    <location>
        <begin position="30"/>
        <end position="154"/>
    </location>
</feature>
<dbReference type="RefSeq" id="WP_201958823.1">
    <property type="nucleotide sequence ID" value="NZ_JAERRJ010000036.1"/>
</dbReference>
<accession>A0ABS1MI36</accession>
<sequence length="154" mass="16433">MRIKRFVTAALLAASVATTLGVAAPAATAAPSIQGESPLNIDVNANDLLEKVINGVRDAKNVEGYLASLLEDAFINAGNGQYGAMVCKMHKALDCVNNASAAAFKSVMYNGDIFGVWLIRPGSGTFHRGADGGYQNWTFMGYQDYNRDTMTVTF</sequence>
<evidence type="ECO:0008006" key="4">
    <source>
        <dbReference type="Google" id="ProtNLM"/>
    </source>
</evidence>
<evidence type="ECO:0000256" key="1">
    <source>
        <dbReference type="SAM" id="SignalP"/>
    </source>
</evidence>
<evidence type="ECO:0000313" key="2">
    <source>
        <dbReference type="EMBL" id="MBL1080328.1"/>
    </source>
</evidence>
<reference evidence="2 3" key="1">
    <citation type="submission" date="2021-01" db="EMBL/GenBank/DDBJ databases">
        <title>WGS of actinomycetes isolated from Thailand.</title>
        <authorList>
            <person name="Thawai C."/>
        </authorList>
    </citation>
    <scope>NUCLEOTIDE SEQUENCE [LARGE SCALE GENOMIC DNA]</scope>
    <source>
        <strain evidence="2 3">LPG 2</strain>
    </source>
</reference>
<organism evidence="2 3">
    <name type="scientific">Nocardia acididurans</name>
    <dbReference type="NCBI Taxonomy" id="2802282"/>
    <lineage>
        <taxon>Bacteria</taxon>
        <taxon>Bacillati</taxon>
        <taxon>Actinomycetota</taxon>
        <taxon>Actinomycetes</taxon>
        <taxon>Mycobacteriales</taxon>
        <taxon>Nocardiaceae</taxon>
        <taxon>Nocardia</taxon>
    </lineage>
</organism>
<gene>
    <name evidence="2" type="ORF">JK358_38625</name>
</gene>
<name>A0ABS1MI36_9NOCA</name>
<proteinExistence type="predicted"/>
<comment type="caution">
    <text evidence="2">The sequence shown here is derived from an EMBL/GenBank/DDBJ whole genome shotgun (WGS) entry which is preliminary data.</text>
</comment>
<protein>
    <recommendedName>
        <fullName evidence="4">Stress response protein YvgO</fullName>
    </recommendedName>
</protein>
<dbReference type="EMBL" id="JAERRJ010000036">
    <property type="protein sequence ID" value="MBL1080328.1"/>
    <property type="molecule type" value="Genomic_DNA"/>
</dbReference>
<feature type="signal peptide" evidence="1">
    <location>
        <begin position="1"/>
        <end position="29"/>
    </location>
</feature>
<dbReference type="Proteomes" id="UP000602198">
    <property type="component" value="Unassembled WGS sequence"/>
</dbReference>
<keyword evidence="1" id="KW-0732">Signal</keyword>